<protein>
    <submittedName>
        <fullName evidence="1">Uncharacterized protein</fullName>
    </submittedName>
</protein>
<keyword evidence="2" id="KW-1185">Reference proteome</keyword>
<evidence type="ECO:0000313" key="2">
    <source>
        <dbReference type="Proteomes" id="UP000054107"/>
    </source>
</evidence>
<evidence type="ECO:0000313" key="1">
    <source>
        <dbReference type="EMBL" id="CEP16400.1"/>
    </source>
</evidence>
<feature type="non-terminal residue" evidence="1">
    <location>
        <position position="93"/>
    </location>
</feature>
<dbReference type="AlphaFoldDB" id="A0A0B7NLJ6"/>
<reference evidence="1 2" key="1">
    <citation type="submission" date="2014-09" db="EMBL/GenBank/DDBJ databases">
        <authorList>
            <person name="Ellenberger Sabrina"/>
        </authorList>
    </citation>
    <scope>NUCLEOTIDE SEQUENCE [LARGE SCALE GENOMIC DNA]</scope>
    <source>
        <strain evidence="1 2">CBS 412.66</strain>
    </source>
</reference>
<dbReference type="EMBL" id="LN733136">
    <property type="protein sequence ID" value="CEP16400.1"/>
    <property type="molecule type" value="Genomic_DNA"/>
</dbReference>
<sequence length="93" mass="10232">MDGTLVPGGFQNSKRALGMEGGVDKSEDYFLESKKSKCAASIERKKVKTSMKVTGKRCFKCGSLFRIPRLDHVALKIHGGSCVNKCLLRKVIL</sequence>
<gene>
    <name evidence="1" type="primary">PARPA_10665.1 scaffold 41586</name>
</gene>
<dbReference type="Proteomes" id="UP000054107">
    <property type="component" value="Unassembled WGS sequence"/>
</dbReference>
<organism evidence="1 2">
    <name type="scientific">Parasitella parasitica</name>
    <dbReference type="NCBI Taxonomy" id="35722"/>
    <lineage>
        <taxon>Eukaryota</taxon>
        <taxon>Fungi</taxon>
        <taxon>Fungi incertae sedis</taxon>
        <taxon>Mucoromycota</taxon>
        <taxon>Mucoromycotina</taxon>
        <taxon>Mucoromycetes</taxon>
        <taxon>Mucorales</taxon>
        <taxon>Mucorineae</taxon>
        <taxon>Mucoraceae</taxon>
        <taxon>Parasitella</taxon>
    </lineage>
</organism>
<accession>A0A0B7NLJ6</accession>
<proteinExistence type="predicted"/>
<name>A0A0B7NLJ6_9FUNG</name>